<feature type="compositionally biased region" description="Low complexity" evidence="1">
    <location>
        <begin position="872"/>
        <end position="897"/>
    </location>
</feature>
<dbReference type="RefSeq" id="WP_235004782.1">
    <property type="nucleotide sequence ID" value="NZ_CADFGY010000003.1"/>
</dbReference>
<dbReference type="Gene3D" id="1.25.40.10">
    <property type="entry name" value="Tetratricopeptide repeat domain"/>
    <property type="match status" value="1"/>
</dbReference>
<reference evidence="3 4" key="1">
    <citation type="submission" date="2016-11" db="EMBL/GenBank/DDBJ databases">
        <authorList>
            <person name="Jaros S."/>
            <person name="Januszkiewicz K."/>
            <person name="Wedrychowicz H."/>
        </authorList>
    </citation>
    <scope>NUCLEOTIDE SEQUENCE [LARGE SCALE GENOMIC DNA]</scope>
    <source>
        <strain evidence="3 4">LMG 20594</strain>
    </source>
</reference>
<dbReference type="Proteomes" id="UP000184395">
    <property type="component" value="Unassembled WGS sequence"/>
</dbReference>
<feature type="domain" description="PelB C-terminal" evidence="2">
    <location>
        <begin position="1096"/>
        <end position="1402"/>
    </location>
</feature>
<dbReference type="EMBL" id="FRAB01000001">
    <property type="protein sequence ID" value="SHJ35660.1"/>
    <property type="molecule type" value="Genomic_DNA"/>
</dbReference>
<dbReference type="STRING" id="169427.SAMN05192548_100199"/>
<accession>A0A1M6IMJ8</accession>
<name>A0A1M6IMJ8_9BURK</name>
<feature type="region of interest" description="Disordered" evidence="1">
    <location>
        <begin position="872"/>
        <end position="914"/>
    </location>
</feature>
<evidence type="ECO:0000313" key="4">
    <source>
        <dbReference type="Proteomes" id="UP000184395"/>
    </source>
</evidence>
<proteinExistence type="predicted"/>
<dbReference type="InterPro" id="IPR011990">
    <property type="entry name" value="TPR-like_helical_dom_sf"/>
</dbReference>
<evidence type="ECO:0000256" key="1">
    <source>
        <dbReference type="SAM" id="MobiDB-lite"/>
    </source>
</evidence>
<sequence>MSAKRPRIAPTWLVCLLAGVVLLTIYGVSPRGGLRQRVASVGAPSELSVAYLEAWSKVRPDNEEFLSLLGAQYSYLGRTADTERIAARMDALGTDDMRRGATMLRLSAAEQRTFAIAEDDPRRARELNDLRAHLQEAARLQWAPKDLEWLAQRAAGVGLPDLAMQLYARLSAHDPDGRAKWDTQITRYALQVGDYRAAADAWFREQAAARTRDEQRRCFVAGVRALQSGNLLDEALAAADAHGARLADDPATLVVLLNLARAANRPQAVDRYAKMLARYASLGPRDGARDFAPRQQLAQYAYRDGPVAQGGGFALASLRAAMRGDVRGRGAAGVVRVAAVGEVAGVGSAASGASLTNAASLADKASGANTASIASAAIAGNKASAGSTSSAAIPQTLAIADTVFQAFVESGDLPNAQKIAAQQVQRDPRSALWVKRLAQVAEWNREPTLALKSWLEYAQVSNDPVGWRNVLRIAPMLNDDEAYLVALVHQARATPGDMKLVDSVTATYERLGRPDDGLAFLRSLPRGVNGTNGVNDTNGANGDAIDQRIGGLAERAGHDDQALAIYRAVQARHPNDATAALRTASVLYRQGDYRASLAALSAARAGAKDSEPIFWRNYAELARLLQRDGDANEAYRHLLASGAATREDLGEMTDFYDPYPIDAGRIAELRFHREHSARALRDAIYYYLDAQALDRIATLLANLTPDERKTAEASPALLGVRAEYYRLIGQPQNALADLKRAVDLPGAGDDVNAAYLWTLVDYGSDADLRAALKRWRGSAAQSSALWGPFAAAEMRLNRPVAALEYLRRQAGMMSRDPLWLLTYADAQEQSGHAGLAWTIRKKVWLQLQSEQARLVEERDESGVSGALNATSVSKVSNASSTPSTSSTSSVSNASNASGTPNTPSTSTRGRLARDAEAAADLRGRRVTLSTEFATGDVSAALLDDLMSAHATPADLAQTRRTLIGHVKGLPGGAPMQGADLPQNARLRGAVAKDVAIAWALSHESNPLAKRWLAQQYAERLSRPADARLTIALAENDVGEMERLLDQERSRLPIYDRIDATIAVDHPDRAQQLAFDALGGAPEDTELHTRVTETALDWPQSLDASVTNYVEHPLDYVEATLAGSRKIAERYLVGVTAVQHFQHSTDITQLVNVPSVDRWLNIYGERRTRDTSFTITGGRRVASASFYTLDLAGEVGRNSALTLGLRAGRNQVADETQALLVGGMKDNLIGDLTYRMTQRLTFRGSVEADRFYSQARTYLGSGVLSTGEVSYRIRTQYPDYTLRALITHGGYGASGQADALITRLLPVALQPATPRDFMPDTYTQYGFFLGAGNDLLEQYTHRWRPFFDVGLLHDSIQGWGPQFNVGIAGTVFGGDHLAVFLQHQRVSKIGTPVTVLGARYSWYY</sequence>
<gene>
    <name evidence="3" type="ORF">SAMN05192548_100199</name>
</gene>
<dbReference type="InterPro" id="IPR057306">
    <property type="entry name" value="B-barrel_PelB_C"/>
</dbReference>
<protein>
    <submittedName>
        <fullName evidence="3">Tetratricopeptide repeat-containing protein</fullName>
    </submittedName>
</protein>
<evidence type="ECO:0000313" key="3">
    <source>
        <dbReference type="EMBL" id="SHJ35660.1"/>
    </source>
</evidence>
<dbReference type="Pfam" id="PF24604">
    <property type="entry name" value="B-barrel_PelB_C"/>
    <property type="match status" value="1"/>
</dbReference>
<dbReference type="SUPFAM" id="SSF48452">
    <property type="entry name" value="TPR-like"/>
    <property type="match status" value="1"/>
</dbReference>
<organism evidence="3 4">
    <name type="scientific">Paraburkholderia terricola</name>
    <dbReference type="NCBI Taxonomy" id="169427"/>
    <lineage>
        <taxon>Bacteria</taxon>
        <taxon>Pseudomonadati</taxon>
        <taxon>Pseudomonadota</taxon>
        <taxon>Betaproteobacteria</taxon>
        <taxon>Burkholderiales</taxon>
        <taxon>Burkholderiaceae</taxon>
        <taxon>Paraburkholderia</taxon>
    </lineage>
</organism>
<feature type="compositionally biased region" description="Polar residues" evidence="1">
    <location>
        <begin position="898"/>
        <end position="907"/>
    </location>
</feature>
<dbReference type="Pfam" id="PF13429">
    <property type="entry name" value="TPR_15"/>
    <property type="match status" value="1"/>
</dbReference>
<evidence type="ECO:0000259" key="2">
    <source>
        <dbReference type="Pfam" id="PF24604"/>
    </source>
</evidence>